<evidence type="ECO:0000259" key="1">
    <source>
        <dbReference type="PROSITE" id="PS50802"/>
    </source>
</evidence>
<protein>
    <recommendedName>
        <fullName evidence="1">OTU domain-containing protein</fullName>
    </recommendedName>
</protein>
<dbReference type="AlphaFoldDB" id="A0A814KGJ6"/>
<proteinExistence type="predicted"/>
<gene>
    <name evidence="2" type="ORF">CJN711_LOCUS4734</name>
</gene>
<dbReference type="InterPro" id="IPR003323">
    <property type="entry name" value="OTU_dom"/>
</dbReference>
<dbReference type="Pfam" id="PF02338">
    <property type="entry name" value="OTU"/>
    <property type="match status" value="1"/>
</dbReference>
<evidence type="ECO:0000313" key="2">
    <source>
        <dbReference type="EMBL" id="CAF1050766.1"/>
    </source>
</evidence>
<sequence length="493" mass="57140">MISLVETWTKPSDSLEIEDFKIVHRRDCHDVRKPSERYEYSGKDHIEYSSIKVDNICIISVYNSPNSSFDVQRRHMNEVITISKRFCDNIIVVGDFNINLKIKINNKSIECMKSFGFSSNNTLNKDSTNAKTQIDYCFTNMKDVKSGYFESLTSFHKSIWIRKYKILSKSYFHEIKNIHKNVTSIINDEVTLDDQFGTMDIDDKFVFESYETDDKNEQIDLDMSFQLEDLKVNEPFDTMETEEKSFPTNYEIMDSHLRNILDHFLLLLEFDKTAETTQISNQTRIIDDIIEKLPFITVHNKDRSVKIRPKIEYSVEAFDALYAPTHTTGDGNCLYSSLSIIKIGPEELTHSMRLLAVNAVINNSNHSKTICRLLNYSFEEQLKRTATNEQWGGEVQIHALSIALRQPIYSYVEFLDNPKRVHYIPSNISTQDLIKRFDDGTAGSHLKYIGYKSDMNKPSLCIHFTGIHYDALLPFSNNPHQVVPKNDIIDMSL</sequence>
<name>A0A814KGJ6_9BILA</name>
<dbReference type="Proteomes" id="UP000663855">
    <property type="component" value="Unassembled WGS sequence"/>
</dbReference>
<accession>A0A814KGJ6</accession>
<feature type="domain" description="OTU" evidence="1">
    <location>
        <begin position="322"/>
        <end position="475"/>
    </location>
</feature>
<dbReference type="InterPro" id="IPR036691">
    <property type="entry name" value="Endo/exonu/phosph_ase_sf"/>
</dbReference>
<dbReference type="Gene3D" id="3.90.70.80">
    <property type="match status" value="1"/>
</dbReference>
<reference evidence="2" key="1">
    <citation type="submission" date="2021-02" db="EMBL/GenBank/DDBJ databases">
        <authorList>
            <person name="Nowell W R."/>
        </authorList>
    </citation>
    <scope>NUCLEOTIDE SEQUENCE</scope>
</reference>
<organism evidence="2 3">
    <name type="scientific">Rotaria magnacalcarata</name>
    <dbReference type="NCBI Taxonomy" id="392030"/>
    <lineage>
        <taxon>Eukaryota</taxon>
        <taxon>Metazoa</taxon>
        <taxon>Spiralia</taxon>
        <taxon>Gnathifera</taxon>
        <taxon>Rotifera</taxon>
        <taxon>Eurotatoria</taxon>
        <taxon>Bdelloidea</taxon>
        <taxon>Philodinida</taxon>
        <taxon>Philodinidae</taxon>
        <taxon>Rotaria</taxon>
    </lineage>
</organism>
<dbReference type="SUPFAM" id="SSF56219">
    <property type="entry name" value="DNase I-like"/>
    <property type="match status" value="1"/>
</dbReference>
<dbReference type="Gene3D" id="3.60.10.10">
    <property type="entry name" value="Endonuclease/exonuclease/phosphatase"/>
    <property type="match status" value="1"/>
</dbReference>
<dbReference type="EMBL" id="CAJNOV010001160">
    <property type="protein sequence ID" value="CAF1050766.1"/>
    <property type="molecule type" value="Genomic_DNA"/>
</dbReference>
<comment type="caution">
    <text evidence="2">The sequence shown here is derived from an EMBL/GenBank/DDBJ whole genome shotgun (WGS) entry which is preliminary data.</text>
</comment>
<evidence type="ECO:0000313" key="3">
    <source>
        <dbReference type="Proteomes" id="UP000663855"/>
    </source>
</evidence>
<dbReference type="InterPro" id="IPR038765">
    <property type="entry name" value="Papain-like_cys_pep_sf"/>
</dbReference>
<dbReference type="PROSITE" id="PS50802">
    <property type="entry name" value="OTU"/>
    <property type="match status" value="1"/>
</dbReference>
<dbReference type="SUPFAM" id="SSF54001">
    <property type="entry name" value="Cysteine proteinases"/>
    <property type="match status" value="1"/>
</dbReference>